<dbReference type="Gene3D" id="3.40.190.10">
    <property type="entry name" value="Periplasmic binding protein-like II"/>
    <property type="match status" value="2"/>
</dbReference>
<dbReference type="PROSITE" id="PS50931">
    <property type="entry name" value="HTH_LYSR"/>
    <property type="match status" value="1"/>
</dbReference>
<dbReference type="Pfam" id="PF00126">
    <property type="entry name" value="HTH_1"/>
    <property type="match status" value="1"/>
</dbReference>
<dbReference type="Pfam" id="PF03466">
    <property type="entry name" value="LysR_substrate"/>
    <property type="match status" value="1"/>
</dbReference>
<dbReference type="AlphaFoldDB" id="A0A1P8K165"/>
<keyword evidence="2" id="KW-0805">Transcription regulation</keyword>
<dbReference type="GO" id="GO:0003700">
    <property type="term" value="F:DNA-binding transcription factor activity"/>
    <property type="evidence" value="ECO:0007669"/>
    <property type="project" value="InterPro"/>
</dbReference>
<dbReference type="InterPro" id="IPR036390">
    <property type="entry name" value="WH_DNA-bd_sf"/>
</dbReference>
<dbReference type="EMBL" id="CP019236">
    <property type="protein sequence ID" value="APW39736.1"/>
    <property type="molecule type" value="Genomic_DNA"/>
</dbReference>
<dbReference type="GO" id="GO:0032993">
    <property type="term" value="C:protein-DNA complex"/>
    <property type="evidence" value="ECO:0007669"/>
    <property type="project" value="TreeGrafter"/>
</dbReference>
<evidence type="ECO:0000256" key="1">
    <source>
        <dbReference type="ARBA" id="ARBA00009437"/>
    </source>
</evidence>
<dbReference type="InterPro" id="IPR000847">
    <property type="entry name" value="LysR_HTH_N"/>
</dbReference>
<dbReference type="PANTHER" id="PTHR30346:SF28">
    <property type="entry name" value="HTH-TYPE TRANSCRIPTIONAL REGULATOR CYNR"/>
    <property type="match status" value="1"/>
</dbReference>
<dbReference type="SUPFAM" id="SSF46785">
    <property type="entry name" value="Winged helix' DNA-binding domain"/>
    <property type="match status" value="1"/>
</dbReference>
<dbReference type="InterPro" id="IPR036388">
    <property type="entry name" value="WH-like_DNA-bd_sf"/>
</dbReference>
<dbReference type="CDD" id="cd08414">
    <property type="entry name" value="PBP2_LTTR_aromatics_like"/>
    <property type="match status" value="1"/>
</dbReference>
<evidence type="ECO:0000259" key="5">
    <source>
        <dbReference type="PROSITE" id="PS50931"/>
    </source>
</evidence>
<accession>A0A1P8K165</accession>
<evidence type="ECO:0000313" key="7">
    <source>
        <dbReference type="Proteomes" id="UP000186609"/>
    </source>
</evidence>
<protein>
    <recommendedName>
        <fullName evidence="5">HTH lysR-type domain-containing protein</fullName>
    </recommendedName>
</protein>
<comment type="similarity">
    <text evidence="1">Belongs to the LysR transcriptional regulatory family.</text>
</comment>
<dbReference type="RefSeq" id="WP_076202314.1">
    <property type="nucleotide sequence ID" value="NZ_CP019236.1"/>
</dbReference>
<dbReference type="Proteomes" id="UP000186609">
    <property type="component" value="Chromosome"/>
</dbReference>
<dbReference type="PANTHER" id="PTHR30346">
    <property type="entry name" value="TRANSCRIPTIONAL DUAL REGULATOR HCAR-RELATED"/>
    <property type="match status" value="1"/>
</dbReference>
<keyword evidence="4" id="KW-0804">Transcription</keyword>
<gene>
    <name evidence="6" type="ORF">RD110_23125</name>
</gene>
<evidence type="ECO:0000256" key="4">
    <source>
        <dbReference type="ARBA" id="ARBA00023163"/>
    </source>
</evidence>
<keyword evidence="3" id="KW-0238">DNA-binding</keyword>
<dbReference type="STRING" id="1842727.RD110_23125"/>
<name>A0A1P8K165_9BURK</name>
<sequence length="304" mass="32667">MALHFGLRQLEHFVAVVEAGSFSEAAERSFIAQPALSISIRKLEESVGVPLLLRGTRGVSLTAAGTELLDEARRCLLHAERARQNARLAALGELGVVRLGFVGSAIYQLLPRRLPGFMARHPGVRLEVSEGVTITLLQAMREGRMDVGVIRLPADDVDGFRIIEVEKDDIIAVLPRGHRLAERQNIELAELADESFVMFSRTQVPRLRGTLFDACRAAGFVPRVVQEATQAFTMVGLVGSGVGVALMPGVIRHFQSEQVRFVPLSGTGVHGCLTLALATLEGGTSAATERLCEAIMTPEAAAAA</sequence>
<proteinExistence type="inferred from homology"/>
<dbReference type="SUPFAM" id="SSF53850">
    <property type="entry name" value="Periplasmic binding protein-like II"/>
    <property type="match status" value="1"/>
</dbReference>
<dbReference type="GO" id="GO:0003677">
    <property type="term" value="F:DNA binding"/>
    <property type="evidence" value="ECO:0007669"/>
    <property type="project" value="UniProtKB-KW"/>
</dbReference>
<dbReference type="FunFam" id="1.10.10.10:FF:000001">
    <property type="entry name" value="LysR family transcriptional regulator"/>
    <property type="match status" value="1"/>
</dbReference>
<evidence type="ECO:0000256" key="2">
    <source>
        <dbReference type="ARBA" id="ARBA00023015"/>
    </source>
</evidence>
<feature type="domain" description="HTH lysR-type" evidence="5">
    <location>
        <begin position="5"/>
        <end position="62"/>
    </location>
</feature>
<reference evidence="6 7" key="1">
    <citation type="submission" date="2017-01" db="EMBL/GenBank/DDBJ databases">
        <authorList>
            <person name="Mah S.A."/>
            <person name="Swanson W.J."/>
            <person name="Moy G.W."/>
            <person name="Vacquier V.D."/>
        </authorList>
    </citation>
    <scope>NUCLEOTIDE SEQUENCE [LARGE SCALE GENOMIC DNA]</scope>
    <source>
        <strain evidence="6 7">DCY110</strain>
    </source>
</reference>
<keyword evidence="7" id="KW-1185">Reference proteome</keyword>
<dbReference type="PRINTS" id="PR00039">
    <property type="entry name" value="HTHLYSR"/>
</dbReference>
<dbReference type="KEGG" id="rhy:RD110_23125"/>
<organism evidence="6 7">
    <name type="scientific">Rhodoferax koreensis</name>
    <dbReference type="NCBI Taxonomy" id="1842727"/>
    <lineage>
        <taxon>Bacteria</taxon>
        <taxon>Pseudomonadati</taxon>
        <taxon>Pseudomonadota</taxon>
        <taxon>Betaproteobacteria</taxon>
        <taxon>Burkholderiales</taxon>
        <taxon>Comamonadaceae</taxon>
        <taxon>Rhodoferax</taxon>
    </lineage>
</organism>
<evidence type="ECO:0000256" key="3">
    <source>
        <dbReference type="ARBA" id="ARBA00023125"/>
    </source>
</evidence>
<evidence type="ECO:0000313" key="6">
    <source>
        <dbReference type="EMBL" id="APW39736.1"/>
    </source>
</evidence>
<dbReference type="Gene3D" id="1.10.10.10">
    <property type="entry name" value="Winged helix-like DNA-binding domain superfamily/Winged helix DNA-binding domain"/>
    <property type="match status" value="1"/>
</dbReference>
<dbReference type="InterPro" id="IPR005119">
    <property type="entry name" value="LysR_subst-bd"/>
</dbReference>